<keyword evidence="5" id="KW-0560">Oxidoreductase</keyword>
<dbReference type="InterPro" id="IPR050641">
    <property type="entry name" value="RIFMO-like"/>
</dbReference>
<dbReference type="Proteomes" id="UP000677913">
    <property type="component" value="Unassembled WGS sequence"/>
</dbReference>
<dbReference type="Gene3D" id="3.50.50.60">
    <property type="entry name" value="FAD/NAD(P)-binding domain"/>
    <property type="match status" value="1"/>
</dbReference>
<evidence type="ECO:0000259" key="4">
    <source>
        <dbReference type="Pfam" id="PF01494"/>
    </source>
</evidence>
<keyword evidence="6" id="KW-1185">Reference proteome</keyword>
<evidence type="ECO:0000256" key="2">
    <source>
        <dbReference type="ARBA" id="ARBA00022630"/>
    </source>
</evidence>
<evidence type="ECO:0000256" key="3">
    <source>
        <dbReference type="ARBA" id="ARBA00022827"/>
    </source>
</evidence>
<dbReference type="PANTHER" id="PTHR43004:SF19">
    <property type="entry name" value="BINDING MONOOXYGENASE, PUTATIVE (JCVI)-RELATED"/>
    <property type="match status" value="1"/>
</dbReference>
<dbReference type="EMBL" id="JAGSXH010000194">
    <property type="protein sequence ID" value="MBS2966784.1"/>
    <property type="molecule type" value="Genomic_DNA"/>
</dbReference>
<dbReference type="GO" id="GO:0016709">
    <property type="term" value="F:oxidoreductase activity, acting on paired donors, with incorporation or reduction of molecular oxygen, NAD(P)H as one donor, and incorporation of one atom of oxygen"/>
    <property type="evidence" value="ECO:0007669"/>
    <property type="project" value="UniProtKB-ARBA"/>
</dbReference>
<dbReference type="AlphaFoldDB" id="A0A8J7WXA3"/>
<dbReference type="SUPFAM" id="SSF51905">
    <property type="entry name" value="FAD/NAD(P)-binding domain"/>
    <property type="match status" value="1"/>
</dbReference>
<dbReference type="PANTHER" id="PTHR43004">
    <property type="entry name" value="TRK SYSTEM POTASSIUM UPTAKE PROTEIN"/>
    <property type="match status" value="1"/>
</dbReference>
<comment type="caution">
    <text evidence="5">The sequence shown here is derived from an EMBL/GenBank/DDBJ whole genome shotgun (WGS) entry which is preliminary data.</text>
</comment>
<dbReference type="InterPro" id="IPR036188">
    <property type="entry name" value="FAD/NAD-bd_sf"/>
</dbReference>
<keyword evidence="2" id="KW-0285">Flavoprotein</keyword>
<evidence type="ECO:0000313" key="5">
    <source>
        <dbReference type="EMBL" id="MBS2966784.1"/>
    </source>
</evidence>
<evidence type="ECO:0000256" key="1">
    <source>
        <dbReference type="ARBA" id="ARBA00001974"/>
    </source>
</evidence>
<dbReference type="Gene3D" id="3.40.30.120">
    <property type="match status" value="1"/>
</dbReference>
<dbReference type="GO" id="GO:0071949">
    <property type="term" value="F:FAD binding"/>
    <property type="evidence" value="ECO:0007669"/>
    <property type="project" value="InterPro"/>
</dbReference>
<dbReference type="Pfam" id="PF01494">
    <property type="entry name" value="FAD_binding_3"/>
    <property type="match status" value="1"/>
</dbReference>
<name>A0A8J7WXA3_9ACTN</name>
<gene>
    <name evidence="5" type="ORF">KGA66_27355</name>
</gene>
<keyword evidence="5" id="KW-0503">Monooxygenase</keyword>
<dbReference type="InterPro" id="IPR002938">
    <property type="entry name" value="FAD-bd"/>
</dbReference>
<reference evidence="5" key="1">
    <citation type="submission" date="2021-04" db="EMBL/GenBank/DDBJ databases">
        <title>Genome based classification of Actinospica acidithermotolerans sp. nov., an actinobacterium isolated from an Indonesian hot spring.</title>
        <authorList>
            <person name="Kusuma A.B."/>
            <person name="Putra K.E."/>
            <person name="Nafisah S."/>
            <person name="Loh J."/>
            <person name="Nouioui I."/>
            <person name="Goodfellow M."/>
        </authorList>
    </citation>
    <scope>NUCLEOTIDE SEQUENCE</scope>
    <source>
        <strain evidence="5">DSM 45618</strain>
    </source>
</reference>
<keyword evidence="3" id="KW-0274">FAD</keyword>
<dbReference type="PRINTS" id="PR00420">
    <property type="entry name" value="RNGMNOXGNASE"/>
</dbReference>
<dbReference type="Gene3D" id="3.30.70.2450">
    <property type="match status" value="1"/>
</dbReference>
<dbReference type="Pfam" id="PF21274">
    <property type="entry name" value="Rng_hyd_C"/>
    <property type="match status" value="1"/>
</dbReference>
<sequence length="502" mass="53121">MNDTVIIAGASTTGLMLACELGLRGVRAIVLEAAAGPRRDTPAAAINTTSVELLEQRGLMEGMYEDSLPIGVAHYALLWLDASVMNGRNNVLLNQARLNRELLERAGELGVDVRFGHRVTALRQSEDEVTVTVTVEADGTPVEVAGGYLVGCDGADSAVRSLAGIDFPGEDSPFYGIYGDLTVSIGELEPGLLGAFHYPDGGVFMGAPLGPDTLRVVTAEWAATPPAGEVTAQEAFDHIKRLTGFELTGAQADWLARYPDTVRNAAQYRDGRVFLAGDAAHMFFPLGGQRMNTCMQDAVNLGWKLAAAIEGWAPAGLLDTYHGERHPVGARACRNLAAQTALMPMTGGIGELREMLTELITKDQVNRYLLDFVTGLDVRYPMPARETGQEADAPPHGEPHALLGARLGPLAIKTDEGESNALIPLRGGHGVLFDFSGATQRLPDVSGWSDRVDVVAAQPLEPIDAAAVLVRPDGHAAWVDATGGDAAGLLAALRAWFGASTA</sequence>
<accession>A0A8J7WXA3</accession>
<proteinExistence type="predicted"/>
<evidence type="ECO:0000313" key="6">
    <source>
        <dbReference type="Proteomes" id="UP000677913"/>
    </source>
</evidence>
<comment type="cofactor">
    <cofactor evidence="1">
        <name>FAD</name>
        <dbReference type="ChEBI" id="CHEBI:57692"/>
    </cofactor>
</comment>
<dbReference type="RefSeq" id="WP_211472193.1">
    <property type="nucleotide sequence ID" value="NZ_JAGSXH010000194.1"/>
</dbReference>
<organism evidence="5 6">
    <name type="scientific">Actinocrinis puniceicyclus</name>
    <dbReference type="NCBI Taxonomy" id="977794"/>
    <lineage>
        <taxon>Bacteria</taxon>
        <taxon>Bacillati</taxon>
        <taxon>Actinomycetota</taxon>
        <taxon>Actinomycetes</taxon>
        <taxon>Catenulisporales</taxon>
        <taxon>Actinospicaceae</taxon>
        <taxon>Actinocrinis</taxon>
    </lineage>
</organism>
<feature type="domain" description="FAD-binding" evidence="4">
    <location>
        <begin position="4"/>
        <end position="334"/>
    </location>
</feature>
<protein>
    <submittedName>
        <fullName evidence="5">FAD-dependent monooxygenase</fullName>
    </submittedName>
</protein>